<feature type="transmembrane region" description="Helical" evidence="1">
    <location>
        <begin position="21"/>
        <end position="40"/>
    </location>
</feature>
<gene>
    <name evidence="2" type="ORF">JZO70_16085</name>
</gene>
<evidence type="ECO:0000313" key="2">
    <source>
        <dbReference type="EMBL" id="MBO1307697.1"/>
    </source>
</evidence>
<feature type="transmembrane region" description="Helical" evidence="1">
    <location>
        <begin position="46"/>
        <end position="64"/>
    </location>
</feature>
<dbReference type="Pfam" id="PF20563">
    <property type="entry name" value="DUF6773"/>
    <property type="match status" value="1"/>
</dbReference>
<keyword evidence="3" id="KW-1185">Reference proteome</keyword>
<sequence length="161" mass="17818">MKTKTIKDERVTQLKDKIQSEAYLVVTAGLFISMLVKQVAFDQPLSAFSTELIVMLIGAVYASARGSMLGYSSTSTSRFGKKSMVIVAIVVSVFVAVLSGVHNYSAYGDKYTSIFDFHFIVAIGFTFVSSFIFTSIILGAVYLVEEHGQKRLEKKLEDEEE</sequence>
<evidence type="ECO:0000313" key="3">
    <source>
        <dbReference type="Proteomes" id="UP000664601"/>
    </source>
</evidence>
<organism evidence="2 3">
    <name type="scientific">Candidatus Enterococcus moelleringii</name>
    <dbReference type="NCBI Taxonomy" id="2815325"/>
    <lineage>
        <taxon>Bacteria</taxon>
        <taxon>Bacillati</taxon>
        <taxon>Bacillota</taxon>
        <taxon>Bacilli</taxon>
        <taxon>Lactobacillales</taxon>
        <taxon>Enterococcaceae</taxon>
        <taxon>Enterococcus</taxon>
    </lineage>
</organism>
<proteinExistence type="predicted"/>
<dbReference type="Proteomes" id="UP000664601">
    <property type="component" value="Unassembled WGS sequence"/>
</dbReference>
<dbReference type="InterPro" id="IPR046664">
    <property type="entry name" value="DUF6773"/>
</dbReference>
<reference evidence="2 3" key="1">
    <citation type="submission" date="2021-03" db="EMBL/GenBank/DDBJ databases">
        <title>Enterococcal diversity collection.</title>
        <authorList>
            <person name="Gilmore M.S."/>
            <person name="Schwartzman J."/>
            <person name="Van Tyne D."/>
            <person name="Martin M."/>
            <person name="Earl A.M."/>
            <person name="Manson A.L."/>
            <person name="Straub T."/>
            <person name="Salamzade R."/>
            <person name="Saavedra J."/>
            <person name="Lebreton F."/>
            <person name="Prichula J."/>
            <person name="Schaufler K."/>
            <person name="Gaca A."/>
            <person name="Sgardioli B."/>
            <person name="Wagenaar J."/>
            <person name="Strong T."/>
        </authorList>
    </citation>
    <scope>NUCLEOTIDE SEQUENCE [LARGE SCALE GENOMIC DNA]</scope>
    <source>
        <strain evidence="2 3">669A</strain>
    </source>
</reference>
<accession>A0ABS3LDI9</accession>
<feature type="transmembrane region" description="Helical" evidence="1">
    <location>
        <begin position="85"/>
        <end position="105"/>
    </location>
</feature>
<keyword evidence="1" id="KW-1133">Transmembrane helix</keyword>
<comment type="caution">
    <text evidence="2">The sequence shown here is derived from an EMBL/GenBank/DDBJ whole genome shotgun (WGS) entry which is preliminary data.</text>
</comment>
<dbReference type="EMBL" id="JAFREM010000025">
    <property type="protein sequence ID" value="MBO1307697.1"/>
    <property type="molecule type" value="Genomic_DNA"/>
</dbReference>
<dbReference type="RefSeq" id="WP_207674686.1">
    <property type="nucleotide sequence ID" value="NZ_JAFREM010000025.1"/>
</dbReference>
<keyword evidence="1" id="KW-0472">Membrane</keyword>
<keyword evidence="1" id="KW-0812">Transmembrane</keyword>
<feature type="transmembrane region" description="Helical" evidence="1">
    <location>
        <begin position="117"/>
        <end position="144"/>
    </location>
</feature>
<evidence type="ECO:0000256" key="1">
    <source>
        <dbReference type="SAM" id="Phobius"/>
    </source>
</evidence>
<name>A0ABS3LDI9_9ENTE</name>
<protein>
    <submittedName>
        <fullName evidence="2">Uncharacterized protein</fullName>
    </submittedName>
</protein>